<dbReference type="PANTHER" id="PTHR32083:SF0">
    <property type="entry name" value="CILIA AND FLAGELLA-ASSOCIATED PROTEIN 58"/>
    <property type="match status" value="1"/>
</dbReference>
<dbReference type="EMBL" id="UZAI01016845">
    <property type="protein sequence ID" value="VDP17023.1"/>
    <property type="molecule type" value="Genomic_DNA"/>
</dbReference>
<dbReference type="Proteomes" id="UP000277204">
    <property type="component" value="Unassembled WGS sequence"/>
</dbReference>
<keyword evidence="4" id="KW-1185">Reference proteome</keyword>
<feature type="coiled-coil region" evidence="1">
    <location>
        <begin position="496"/>
        <end position="635"/>
    </location>
</feature>
<feature type="coiled-coil region" evidence="1">
    <location>
        <begin position="190"/>
        <end position="329"/>
    </location>
</feature>
<keyword evidence="1" id="KW-0175">Coiled coil</keyword>
<feature type="coiled-coil region" evidence="1">
    <location>
        <begin position="370"/>
        <end position="397"/>
    </location>
</feature>
<dbReference type="AlphaFoldDB" id="A0A183MFT9"/>
<name>A0A183MFT9_9TREM</name>
<dbReference type="InterPro" id="IPR049270">
    <property type="entry name" value="CFAP58_CC"/>
</dbReference>
<feature type="coiled-coil region" evidence="1">
    <location>
        <begin position="671"/>
        <end position="729"/>
    </location>
</feature>
<reference evidence="3 4" key="1">
    <citation type="submission" date="2018-11" db="EMBL/GenBank/DDBJ databases">
        <authorList>
            <consortium name="Pathogen Informatics"/>
        </authorList>
    </citation>
    <scope>NUCLEOTIDE SEQUENCE [LARGE SCALE GENOMIC DNA]</scope>
    <source>
        <strain evidence="3 4">Zambia</strain>
    </source>
</reference>
<accession>A0A183MFT9</accession>
<dbReference type="STRING" id="48269.A0A183MFT9"/>
<feature type="coiled-coil region" evidence="1">
    <location>
        <begin position="433"/>
        <end position="460"/>
    </location>
</feature>
<evidence type="ECO:0000313" key="3">
    <source>
        <dbReference type="EMBL" id="VDP17023.1"/>
    </source>
</evidence>
<sequence>MNQQPNTSDVRNISFSNYFKADVTKVTIKSAVDDETYEALKCDFDEVLRELEGNKNLEKFKEGYEKLMKAFSKSHDNEKLLMRKCRELKSEIISSSAKVAQAANISSDDPNNITNLKREIEQAWKMVDAAADRESKAHATIKDLKEEIANLSKLLERGESDAVGSESSKTVNAFTEIFAHMLYYFILFSLVELQRQKEKLLKERDEQISDNQKLREQIEETRNRVAICQNELLEAQNKITELTVDLQNKNLEAQRELRKKERMEKDLKQVRSEVEAKMGEISSTSASVEKLKQELRTKDEENRATKVSLEQANRHLQITEGKLKDCQAKLEQQIEVNESITAQIHSKTTEVKVFSSFVVVSDMPFVYEEKLNLQHTCEQLHNEIHSYETQIELINKTNELNKKACDELNHEKELINKTLLKTTTQTIKQTNLIKIHELSKQNLEQEIMNYRDEALKQRQIIYKLERERDHYILDASELTKKILINMDELKLREMQIFENKKKIAEYETKLKQQQNLYEAIRNDRNLYNKQLINTQNELNQLKKQLNLLIQQMNQLKNDLTLCDMNLIKEKLEKNKIEKLNEQLLLNNNQLKLQLNENMNYIELQKNEENKLIQLINNLNNQYNKEKMNYNQLLNERDLLGSQLIRRNDELLLLYEKLKIQQILLNNGELQYNKRINDIDLLKNEIKNLRHEKSILKINNKKLNDFKIEINRIEKNLLKEKIKAKALEDELQNPINVHRWRKLEGSDPSTYEMIQKIQALQKRLISKTEEVVEKELLIQEKEKIYVELKHILARHPGPEVAEQLNIYQNMIRDKTKQMKAMTAEMNVYESQITEYKIEIEHLNRELQNVKKTYFKQKRRQQQMKTSSNDDNNNNCSSQGNKLQKYQPHINDSQSRFTGGGFKLTHVVS</sequence>
<dbReference type="GO" id="GO:0005856">
    <property type="term" value="C:cytoskeleton"/>
    <property type="evidence" value="ECO:0007669"/>
    <property type="project" value="TreeGrafter"/>
</dbReference>
<dbReference type="PANTHER" id="PTHR32083">
    <property type="entry name" value="CILIA AND FLAGELLA-ASSOCIATED PROTEIN 58-RELATED"/>
    <property type="match status" value="1"/>
</dbReference>
<proteinExistence type="predicted"/>
<dbReference type="Pfam" id="PF21771">
    <property type="entry name" value="CFAP58_CC"/>
    <property type="match status" value="1"/>
</dbReference>
<evidence type="ECO:0000256" key="1">
    <source>
        <dbReference type="SAM" id="Coils"/>
    </source>
</evidence>
<organism evidence="3 4">
    <name type="scientific">Schistosoma margrebowiei</name>
    <dbReference type="NCBI Taxonomy" id="48269"/>
    <lineage>
        <taxon>Eukaryota</taxon>
        <taxon>Metazoa</taxon>
        <taxon>Spiralia</taxon>
        <taxon>Lophotrochozoa</taxon>
        <taxon>Platyhelminthes</taxon>
        <taxon>Trematoda</taxon>
        <taxon>Digenea</taxon>
        <taxon>Strigeidida</taxon>
        <taxon>Schistosomatoidea</taxon>
        <taxon>Schistosomatidae</taxon>
        <taxon>Schistosoma</taxon>
    </lineage>
</organism>
<feature type="coiled-coil region" evidence="1">
    <location>
        <begin position="134"/>
        <end position="161"/>
    </location>
</feature>
<feature type="region of interest" description="Disordered" evidence="2">
    <location>
        <begin position="856"/>
        <end position="881"/>
    </location>
</feature>
<protein>
    <submittedName>
        <fullName evidence="3">Uncharacterized protein</fullName>
    </submittedName>
</protein>
<evidence type="ECO:0000256" key="2">
    <source>
        <dbReference type="SAM" id="MobiDB-lite"/>
    </source>
</evidence>
<feature type="compositionally biased region" description="Low complexity" evidence="2">
    <location>
        <begin position="865"/>
        <end position="876"/>
    </location>
</feature>
<evidence type="ECO:0000313" key="4">
    <source>
        <dbReference type="Proteomes" id="UP000277204"/>
    </source>
</evidence>
<gene>
    <name evidence="3" type="ORF">SMRZ_LOCUS14914</name>
</gene>